<dbReference type="AlphaFoldDB" id="A0A417YZ14"/>
<organism evidence="1 2">
    <name type="scientific">Neobacillus notoginsengisoli</name>
    <dbReference type="NCBI Taxonomy" id="1578198"/>
    <lineage>
        <taxon>Bacteria</taxon>
        <taxon>Bacillati</taxon>
        <taxon>Bacillota</taxon>
        <taxon>Bacilli</taxon>
        <taxon>Bacillales</taxon>
        <taxon>Bacillaceae</taxon>
        <taxon>Neobacillus</taxon>
    </lineage>
</organism>
<reference evidence="1 2" key="1">
    <citation type="journal article" date="2017" name="Int. J. Syst. Evol. Microbiol.">
        <title>Bacillus notoginsengisoli sp. nov., a novel bacterium isolated from the rhizosphere of Panax notoginseng.</title>
        <authorList>
            <person name="Zhang M.Y."/>
            <person name="Cheng J."/>
            <person name="Cai Y."/>
            <person name="Zhang T.Y."/>
            <person name="Wu Y.Y."/>
            <person name="Manikprabhu D."/>
            <person name="Li W.J."/>
            <person name="Zhang Y.X."/>
        </authorList>
    </citation>
    <scope>NUCLEOTIDE SEQUENCE [LARGE SCALE GENOMIC DNA]</scope>
    <source>
        <strain evidence="1 2">JCM 30743</strain>
    </source>
</reference>
<dbReference type="OrthoDB" id="1683552at2"/>
<dbReference type="Proteomes" id="UP000284416">
    <property type="component" value="Unassembled WGS sequence"/>
</dbReference>
<dbReference type="EMBL" id="QWEG01000001">
    <property type="protein sequence ID" value="RHW43105.1"/>
    <property type="molecule type" value="Genomic_DNA"/>
</dbReference>
<keyword evidence="2" id="KW-1185">Reference proteome</keyword>
<proteinExistence type="predicted"/>
<name>A0A417YZ14_9BACI</name>
<evidence type="ECO:0000313" key="1">
    <source>
        <dbReference type="EMBL" id="RHW43105.1"/>
    </source>
</evidence>
<accession>A0A417YZ14</accession>
<dbReference type="RefSeq" id="WP_118918713.1">
    <property type="nucleotide sequence ID" value="NZ_QWEG01000001.1"/>
</dbReference>
<gene>
    <name evidence="1" type="ORF">D1B31_00030</name>
</gene>
<protein>
    <submittedName>
        <fullName evidence="1">Uncharacterized protein</fullName>
    </submittedName>
</protein>
<evidence type="ECO:0000313" key="2">
    <source>
        <dbReference type="Proteomes" id="UP000284416"/>
    </source>
</evidence>
<comment type="caution">
    <text evidence="1">The sequence shown here is derived from an EMBL/GenBank/DDBJ whole genome shotgun (WGS) entry which is preliminary data.</text>
</comment>
<sequence>MGVCSVCNGLRKFEINCDNCNELLEEKGRYMDYFDDYSPYMPIDQMKLEDGIPDDYKNRQCPHLYRCSSCGTDRVILISE</sequence>